<dbReference type="Proteomes" id="UP000019140">
    <property type="component" value="Unassembled WGS sequence"/>
</dbReference>
<protein>
    <submittedName>
        <fullName evidence="2">Uncharacterized protein</fullName>
    </submittedName>
</protein>
<proteinExistence type="predicted"/>
<reference evidence="2 3" key="1">
    <citation type="journal article" date="2014" name="Nature">
        <title>An environmental bacterial taxon with a large and distinct metabolic repertoire.</title>
        <authorList>
            <person name="Wilson M.C."/>
            <person name="Mori T."/>
            <person name="Ruckert C."/>
            <person name="Uria A.R."/>
            <person name="Helf M.J."/>
            <person name="Takada K."/>
            <person name="Gernert C."/>
            <person name="Steffens U.A."/>
            <person name="Heycke N."/>
            <person name="Schmitt S."/>
            <person name="Rinke C."/>
            <person name="Helfrich E.J."/>
            <person name="Brachmann A.O."/>
            <person name="Gurgui C."/>
            <person name="Wakimoto T."/>
            <person name="Kracht M."/>
            <person name="Crusemann M."/>
            <person name="Hentschel U."/>
            <person name="Abe I."/>
            <person name="Matsunaga S."/>
            <person name="Kalinowski J."/>
            <person name="Takeyama H."/>
            <person name="Piel J."/>
        </authorList>
    </citation>
    <scope>NUCLEOTIDE SEQUENCE [LARGE SCALE GENOMIC DNA]</scope>
    <source>
        <strain evidence="3">TSY2</strain>
    </source>
</reference>
<name>W4MAK8_9BACT</name>
<accession>W4MAK8</accession>
<gene>
    <name evidence="2" type="ORF">ETSY2_12395</name>
</gene>
<comment type="caution">
    <text evidence="2">The sequence shown here is derived from an EMBL/GenBank/DDBJ whole genome shotgun (WGS) entry which is preliminary data.</text>
</comment>
<organism evidence="2 3">
    <name type="scientific">Candidatus Entotheonella gemina</name>
    <dbReference type="NCBI Taxonomy" id="1429439"/>
    <lineage>
        <taxon>Bacteria</taxon>
        <taxon>Pseudomonadati</taxon>
        <taxon>Nitrospinota/Tectimicrobiota group</taxon>
        <taxon>Candidatus Tectimicrobiota</taxon>
        <taxon>Candidatus Entotheonellia</taxon>
        <taxon>Candidatus Entotheonellales</taxon>
        <taxon>Candidatus Entotheonellaceae</taxon>
        <taxon>Candidatus Entotheonella</taxon>
    </lineage>
</organism>
<feature type="compositionally biased region" description="Basic and acidic residues" evidence="1">
    <location>
        <begin position="38"/>
        <end position="50"/>
    </location>
</feature>
<feature type="region of interest" description="Disordered" evidence="1">
    <location>
        <begin position="23"/>
        <end position="61"/>
    </location>
</feature>
<dbReference type="AlphaFoldDB" id="W4MAK8"/>
<sequence length="61" mass="7229">MYGMWCPLLMSLSAHPLAEDESFFMREKKKDPRRTRRGAKEEEGKKEKRGIQCMQKNGFHV</sequence>
<dbReference type="EMBL" id="AZHX01000494">
    <property type="protein sequence ID" value="ETX07225.1"/>
    <property type="molecule type" value="Genomic_DNA"/>
</dbReference>
<keyword evidence="3" id="KW-1185">Reference proteome</keyword>
<evidence type="ECO:0000313" key="2">
    <source>
        <dbReference type="EMBL" id="ETX07225.1"/>
    </source>
</evidence>
<evidence type="ECO:0000313" key="3">
    <source>
        <dbReference type="Proteomes" id="UP000019140"/>
    </source>
</evidence>
<evidence type="ECO:0000256" key="1">
    <source>
        <dbReference type="SAM" id="MobiDB-lite"/>
    </source>
</evidence>
<dbReference type="HOGENOM" id="CLU_2913832_0_0_7"/>